<dbReference type="RefSeq" id="WP_284061988.1">
    <property type="nucleotide sequence ID" value="NZ_CP126158.1"/>
</dbReference>
<dbReference type="Proteomes" id="UP001596443">
    <property type="component" value="Unassembled WGS sequence"/>
</dbReference>
<evidence type="ECO:0000313" key="4">
    <source>
        <dbReference type="EMBL" id="MFC6788050.1"/>
    </source>
</evidence>
<dbReference type="Pfam" id="PF04134">
    <property type="entry name" value="DCC1-like"/>
    <property type="match status" value="1"/>
</dbReference>
<dbReference type="AlphaFoldDB" id="A0ABD5TAX0"/>
<protein>
    <submittedName>
        <fullName evidence="1">Thiol-disulfide oxidoreductase DCC family protein</fullName>
    </submittedName>
</protein>
<dbReference type="InterPro" id="IPR052927">
    <property type="entry name" value="DCC_oxidoreductase"/>
</dbReference>
<dbReference type="PANTHER" id="PTHR33639">
    <property type="entry name" value="THIOL-DISULFIDE OXIDOREDUCTASE DCC"/>
    <property type="match status" value="1"/>
</dbReference>
<evidence type="ECO:0000313" key="1">
    <source>
        <dbReference type="EMBL" id="MFC6785138.1"/>
    </source>
</evidence>
<dbReference type="EMBL" id="JBHSWX010000014">
    <property type="protein sequence ID" value="MFC6788050.1"/>
    <property type="molecule type" value="Genomic_DNA"/>
</dbReference>
<dbReference type="InterPro" id="IPR007263">
    <property type="entry name" value="DCC1-like"/>
</dbReference>
<reference evidence="5" key="2">
    <citation type="journal article" date="2019" name="Int. J. Syst. Evol. Microbiol.">
        <title>The Global Catalogue of Microorganisms (GCM) 10K type strain sequencing project: providing services to taxonomists for standard genome sequencing and annotation.</title>
        <authorList>
            <consortium name="The Broad Institute Genomics Platform"/>
            <consortium name="The Broad Institute Genome Sequencing Center for Infectious Disease"/>
            <person name="Wu L."/>
            <person name="Ma J."/>
        </authorList>
    </citation>
    <scope>NUCLEOTIDE SEQUENCE [LARGE SCALE GENOMIC DNA]</scope>
    <source>
        <strain evidence="5">SYNS20</strain>
    </source>
</reference>
<dbReference type="EMBL" id="JBHSWX010000012">
    <property type="protein sequence ID" value="MFC6785138.1"/>
    <property type="molecule type" value="Genomic_DNA"/>
</dbReference>
<sequence length="157" mass="17598">MSHDGASDAPPDADPLADVDPHRHPVILFDGVCNLCHGTIRFLVRHDDEGVFRFAPLDSPVGQALLREHGLPTEDHNSFVLVEGDETSQKSTAALRVARRLGAPWRFAWALRRLPLGIRDAAYDVVAEYRYEVFGKKDACEVPEPEVRERFAERALE</sequence>
<dbReference type="GeneID" id="81210993"/>
<gene>
    <name evidence="1" type="ORF">ACFQFD_03820</name>
    <name evidence="2" type="ORF">ACFQFD_18130</name>
    <name evidence="3" type="ORF">ACFQFD_18900</name>
    <name evidence="4" type="ORF">ACFQFD_19275</name>
</gene>
<evidence type="ECO:0000313" key="2">
    <source>
        <dbReference type="EMBL" id="MFC6787851.1"/>
    </source>
</evidence>
<reference evidence="1" key="3">
    <citation type="submission" date="2024-09" db="EMBL/GenBank/DDBJ databases">
        <authorList>
            <person name="Sun Q."/>
        </authorList>
    </citation>
    <scope>NUCLEOTIDE SEQUENCE</scope>
    <source>
        <strain evidence="1">NBRC 112888</strain>
    </source>
</reference>
<name>A0ABD5TAX0_9EURY</name>
<dbReference type="EMBL" id="JBHSWX010000012">
    <property type="protein sequence ID" value="MFC6787851.1"/>
    <property type="molecule type" value="Genomic_DNA"/>
</dbReference>
<proteinExistence type="predicted"/>
<accession>A0ABD5TAX0</accession>
<organism evidence="1 5">
    <name type="scientific">Halobaculum halobium</name>
    <dbReference type="NCBI Taxonomy" id="3032281"/>
    <lineage>
        <taxon>Archaea</taxon>
        <taxon>Methanobacteriati</taxon>
        <taxon>Methanobacteriota</taxon>
        <taxon>Stenosarchaea group</taxon>
        <taxon>Halobacteria</taxon>
        <taxon>Halobacteriales</taxon>
        <taxon>Haloferacaceae</taxon>
        <taxon>Halobaculum</taxon>
    </lineage>
</organism>
<comment type="caution">
    <text evidence="1">The sequence shown here is derived from an EMBL/GenBank/DDBJ whole genome shotgun (WGS) entry which is preliminary data.</text>
</comment>
<evidence type="ECO:0000313" key="5">
    <source>
        <dbReference type="Proteomes" id="UP001596443"/>
    </source>
</evidence>
<keyword evidence="5" id="KW-1185">Reference proteome</keyword>
<evidence type="ECO:0000313" key="3">
    <source>
        <dbReference type="EMBL" id="MFC6787993.1"/>
    </source>
</evidence>
<reference evidence="1" key="1">
    <citation type="journal article" date="2014" name="Int. J. Syst. Evol. Microbiol.">
        <title>Complete genome sequence of Corynebacterium casei LMG S-19264T (=DSM 44701T), isolated from a smear-ripened cheese.</title>
        <authorList>
            <consortium name="US DOE Joint Genome Institute (JGI-PGF)"/>
            <person name="Walter F."/>
            <person name="Albersmeier A."/>
            <person name="Kalinowski J."/>
            <person name="Ruckert C."/>
        </authorList>
    </citation>
    <scope>NUCLEOTIDE SEQUENCE [LARGE SCALE GENOMIC DNA]</scope>
    <source>
        <strain evidence="1">NBRC 112888</strain>
    </source>
</reference>
<dbReference type="PANTHER" id="PTHR33639:SF2">
    <property type="entry name" value="DUF393 DOMAIN-CONTAINING PROTEIN"/>
    <property type="match status" value="1"/>
</dbReference>
<dbReference type="EMBL" id="JBHSWX010000013">
    <property type="protein sequence ID" value="MFC6787993.1"/>
    <property type="molecule type" value="Genomic_DNA"/>
</dbReference>